<keyword evidence="2" id="KW-1185">Reference proteome</keyword>
<dbReference type="AlphaFoldDB" id="A0A067KI48"/>
<proteinExistence type="predicted"/>
<name>A0A067KI48_JATCU</name>
<reference evidence="1 2" key="1">
    <citation type="journal article" date="2014" name="PLoS ONE">
        <title>Global Analysis of Gene Expression Profiles in Physic Nut (Jatropha curcas L.) Seedlings Exposed to Salt Stress.</title>
        <authorList>
            <person name="Zhang L."/>
            <person name="Zhang C."/>
            <person name="Wu P."/>
            <person name="Chen Y."/>
            <person name="Li M."/>
            <person name="Jiang H."/>
            <person name="Wu G."/>
        </authorList>
    </citation>
    <scope>NUCLEOTIDE SEQUENCE [LARGE SCALE GENOMIC DNA]</scope>
    <source>
        <strain evidence="2">cv. GZQX0401</strain>
        <tissue evidence="1">Young leaves</tissue>
    </source>
</reference>
<organism evidence="1 2">
    <name type="scientific">Jatropha curcas</name>
    <name type="common">Barbados nut</name>
    <dbReference type="NCBI Taxonomy" id="180498"/>
    <lineage>
        <taxon>Eukaryota</taxon>
        <taxon>Viridiplantae</taxon>
        <taxon>Streptophyta</taxon>
        <taxon>Embryophyta</taxon>
        <taxon>Tracheophyta</taxon>
        <taxon>Spermatophyta</taxon>
        <taxon>Magnoliopsida</taxon>
        <taxon>eudicotyledons</taxon>
        <taxon>Gunneridae</taxon>
        <taxon>Pentapetalae</taxon>
        <taxon>rosids</taxon>
        <taxon>fabids</taxon>
        <taxon>Malpighiales</taxon>
        <taxon>Euphorbiaceae</taxon>
        <taxon>Crotonoideae</taxon>
        <taxon>Jatropheae</taxon>
        <taxon>Jatropha</taxon>
    </lineage>
</organism>
<protein>
    <submittedName>
        <fullName evidence="1">Uncharacterized protein</fullName>
    </submittedName>
</protein>
<evidence type="ECO:0000313" key="2">
    <source>
        <dbReference type="Proteomes" id="UP000027138"/>
    </source>
</evidence>
<evidence type="ECO:0000313" key="1">
    <source>
        <dbReference type="EMBL" id="KDP35762.1"/>
    </source>
</evidence>
<accession>A0A067KI48</accession>
<sequence>MSRPPTWLILSHVHQGANPPFWPTGGNPVVSIKSRSSGAHNRRPPCGLRSNLDYQARRGRYCPLGLTEAPPFTVAGNRRYPEPCDSYTPRIKISPRTQIHAPFVESVAHLA</sequence>
<dbReference type="EMBL" id="KK914478">
    <property type="protein sequence ID" value="KDP35762.1"/>
    <property type="molecule type" value="Genomic_DNA"/>
</dbReference>
<gene>
    <name evidence="1" type="ORF">JCGZ_10842</name>
</gene>
<dbReference type="Proteomes" id="UP000027138">
    <property type="component" value="Unassembled WGS sequence"/>
</dbReference>